<organism evidence="2 3">
    <name type="scientific">Elysia marginata</name>
    <dbReference type="NCBI Taxonomy" id="1093978"/>
    <lineage>
        <taxon>Eukaryota</taxon>
        <taxon>Metazoa</taxon>
        <taxon>Spiralia</taxon>
        <taxon>Lophotrochozoa</taxon>
        <taxon>Mollusca</taxon>
        <taxon>Gastropoda</taxon>
        <taxon>Heterobranchia</taxon>
        <taxon>Euthyneura</taxon>
        <taxon>Panpulmonata</taxon>
        <taxon>Sacoglossa</taxon>
        <taxon>Placobranchoidea</taxon>
        <taxon>Plakobranchidae</taxon>
        <taxon>Elysia</taxon>
    </lineage>
</organism>
<gene>
    <name evidence="2" type="ORF">ElyMa_003832900</name>
</gene>
<accession>A0AAV4FHL6</accession>
<comment type="caution">
    <text evidence="2">The sequence shown here is derived from an EMBL/GenBank/DDBJ whole genome shotgun (WGS) entry which is preliminary data.</text>
</comment>
<dbReference type="EMBL" id="BMAT01007823">
    <property type="protein sequence ID" value="GFR72183.1"/>
    <property type="molecule type" value="Genomic_DNA"/>
</dbReference>
<dbReference type="Proteomes" id="UP000762676">
    <property type="component" value="Unassembled WGS sequence"/>
</dbReference>
<evidence type="ECO:0000256" key="1">
    <source>
        <dbReference type="SAM" id="MobiDB-lite"/>
    </source>
</evidence>
<evidence type="ECO:0000313" key="2">
    <source>
        <dbReference type="EMBL" id="GFR72183.1"/>
    </source>
</evidence>
<reference evidence="2 3" key="1">
    <citation type="journal article" date="2021" name="Elife">
        <title>Chloroplast acquisition without the gene transfer in kleptoplastic sea slugs, Plakobranchus ocellatus.</title>
        <authorList>
            <person name="Maeda T."/>
            <person name="Takahashi S."/>
            <person name="Yoshida T."/>
            <person name="Shimamura S."/>
            <person name="Takaki Y."/>
            <person name="Nagai Y."/>
            <person name="Toyoda A."/>
            <person name="Suzuki Y."/>
            <person name="Arimoto A."/>
            <person name="Ishii H."/>
            <person name="Satoh N."/>
            <person name="Nishiyama T."/>
            <person name="Hasebe M."/>
            <person name="Maruyama T."/>
            <person name="Minagawa J."/>
            <person name="Obokata J."/>
            <person name="Shigenobu S."/>
        </authorList>
    </citation>
    <scope>NUCLEOTIDE SEQUENCE [LARGE SCALE GENOMIC DNA]</scope>
</reference>
<proteinExistence type="predicted"/>
<feature type="region of interest" description="Disordered" evidence="1">
    <location>
        <begin position="1"/>
        <end position="32"/>
    </location>
</feature>
<sequence>MNMPWSDPGKVNLYPSSSGSGRMHANSSPGRDCVRSGPWFSTGDISICIDRTSIIRVGTGLLAHTKHGENGDGSCRLNWREEVGVTGHTLHTECYILVEGGGGSDWAQSRFMRSVTFQWREEVGVTGHSHASYGVSHPSTGRRRRWE</sequence>
<evidence type="ECO:0000313" key="3">
    <source>
        <dbReference type="Proteomes" id="UP000762676"/>
    </source>
</evidence>
<feature type="compositionally biased region" description="Polar residues" evidence="1">
    <location>
        <begin position="14"/>
        <end position="29"/>
    </location>
</feature>
<dbReference type="AlphaFoldDB" id="A0AAV4FHL6"/>
<name>A0AAV4FHL6_9GAST</name>
<protein>
    <submittedName>
        <fullName evidence="2">Uncharacterized protein</fullName>
    </submittedName>
</protein>
<keyword evidence="3" id="KW-1185">Reference proteome</keyword>